<organism evidence="3 4">
    <name type="scientific">Kutzneria kofuensis</name>
    <dbReference type="NCBI Taxonomy" id="103725"/>
    <lineage>
        <taxon>Bacteria</taxon>
        <taxon>Bacillati</taxon>
        <taxon>Actinomycetota</taxon>
        <taxon>Actinomycetes</taxon>
        <taxon>Pseudonocardiales</taxon>
        <taxon>Pseudonocardiaceae</taxon>
        <taxon>Kutzneria</taxon>
    </lineage>
</organism>
<accession>A0A7W9NMB5</accession>
<keyword evidence="2" id="KW-1133">Transmembrane helix</keyword>
<dbReference type="EMBL" id="JACHIR010000004">
    <property type="protein sequence ID" value="MBB5897965.1"/>
    <property type="molecule type" value="Genomic_DNA"/>
</dbReference>
<feature type="region of interest" description="Disordered" evidence="1">
    <location>
        <begin position="531"/>
        <end position="586"/>
    </location>
</feature>
<evidence type="ECO:0000313" key="3">
    <source>
        <dbReference type="EMBL" id="MBB5897965.1"/>
    </source>
</evidence>
<sequence length="640" mass="68354">MSGTYRMAAGQGQGLSPVMAATDSWAVQLAPRLFAPPARWGWQAAAPVPVATAVPPAPPARPVWVEPARPDTSGLVAARSKAVTRVIWRLALLVVAAFAFTTYQLVIERQVSRYGSSAHQVYTVILIIVAALLALGVIRAVAGVRFASRNIRNFEQPYHQLRHSEQARYRQALWQWEQTIRQHAAAAAEATRAAAAAANGPQWYPVRPSSEPTRVDVFGGDPHRHGWASLLVTFGSSLLAAGQRITVLDFTGQEVGESLAGVARAGGLSVGSVRLTGDETVGLNLFAGLTARDIAECVGYAATSRPDGDHREERALAVDVLRTVLDALDGPATFAQLAAGVRVLCQGTGELAPHELDKLAAHIGDIDQNEWATRQLRLLARQLDMVHDVVAAGPAGRPLWTNDHVSLVATDGGRHDRKELVDRLLVQLAQRAMDGRGWPGGLLVVAGADHLGATTLQALSDHARHAGVRLILMIDQPQGDLEKSAGTGGVVCIMKMYNHRDATIAAEFIGKGHKFVVNQITRQVGSTFTDGGGDSFAANTNQSGQNKQRRSGTVGRPTGLSESRGHTWTGTRNWSTADNVSTSTGSSRVYEFTVEPAEIMGMPETLFILVDNSGHGRRVITADANPGICLRDRVSAIPAS</sequence>
<feature type="compositionally biased region" description="Polar residues" evidence="1">
    <location>
        <begin position="537"/>
        <end position="546"/>
    </location>
</feature>
<evidence type="ECO:0000256" key="2">
    <source>
        <dbReference type="SAM" id="Phobius"/>
    </source>
</evidence>
<evidence type="ECO:0000256" key="1">
    <source>
        <dbReference type="SAM" id="MobiDB-lite"/>
    </source>
</evidence>
<keyword evidence="4" id="KW-1185">Reference proteome</keyword>
<feature type="compositionally biased region" description="Polar residues" evidence="1">
    <location>
        <begin position="566"/>
        <end position="586"/>
    </location>
</feature>
<reference evidence="3 4" key="1">
    <citation type="submission" date="2020-08" db="EMBL/GenBank/DDBJ databases">
        <title>Sequencing the genomes of 1000 actinobacteria strains.</title>
        <authorList>
            <person name="Klenk H.-P."/>
        </authorList>
    </citation>
    <scope>NUCLEOTIDE SEQUENCE [LARGE SCALE GENOMIC DNA]</scope>
    <source>
        <strain evidence="3 4">DSM 43851</strain>
    </source>
</reference>
<proteinExistence type="predicted"/>
<evidence type="ECO:0000313" key="4">
    <source>
        <dbReference type="Proteomes" id="UP000585638"/>
    </source>
</evidence>
<feature type="transmembrane region" description="Helical" evidence="2">
    <location>
        <begin position="86"/>
        <end position="107"/>
    </location>
</feature>
<protein>
    <submittedName>
        <fullName evidence="3">Uncharacterized protein</fullName>
    </submittedName>
</protein>
<dbReference type="RefSeq" id="WP_184870438.1">
    <property type="nucleotide sequence ID" value="NZ_BAAAWY010000004.1"/>
</dbReference>
<comment type="caution">
    <text evidence="3">The sequence shown here is derived from an EMBL/GenBank/DDBJ whole genome shotgun (WGS) entry which is preliminary data.</text>
</comment>
<keyword evidence="2" id="KW-0812">Transmembrane</keyword>
<gene>
    <name evidence="3" type="ORF">BJ998_009224</name>
</gene>
<keyword evidence="2" id="KW-0472">Membrane</keyword>
<dbReference type="AlphaFoldDB" id="A0A7W9NMB5"/>
<feature type="transmembrane region" description="Helical" evidence="2">
    <location>
        <begin position="119"/>
        <end position="142"/>
    </location>
</feature>
<name>A0A7W9NMB5_9PSEU</name>
<dbReference type="Proteomes" id="UP000585638">
    <property type="component" value="Unassembled WGS sequence"/>
</dbReference>